<protein>
    <submittedName>
        <fullName evidence="1">Uncharacterized protein</fullName>
    </submittedName>
</protein>
<dbReference type="EMBL" id="MHUC01000011">
    <property type="protein sequence ID" value="OHA71137.1"/>
    <property type="molecule type" value="Genomic_DNA"/>
</dbReference>
<dbReference type="Proteomes" id="UP000177078">
    <property type="component" value="Unassembled WGS sequence"/>
</dbReference>
<evidence type="ECO:0000313" key="1">
    <source>
        <dbReference type="EMBL" id="OHA71137.1"/>
    </source>
</evidence>
<comment type="caution">
    <text evidence="1">The sequence shown here is derived from an EMBL/GenBank/DDBJ whole genome shotgun (WGS) entry which is preliminary data.</text>
</comment>
<proteinExistence type="predicted"/>
<organism evidence="1 2">
    <name type="scientific">Candidatus Wildermuthbacteria bacterium RIFCSPHIGHO2_12_FULL_40_12</name>
    <dbReference type="NCBI Taxonomy" id="1802457"/>
    <lineage>
        <taxon>Bacteria</taxon>
        <taxon>Candidatus Wildermuthiibacteriota</taxon>
    </lineage>
</organism>
<reference evidence="1 2" key="1">
    <citation type="journal article" date="2016" name="Nat. Commun.">
        <title>Thousands of microbial genomes shed light on interconnected biogeochemical processes in an aquifer system.</title>
        <authorList>
            <person name="Anantharaman K."/>
            <person name="Brown C.T."/>
            <person name="Hug L.A."/>
            <person name="Sharon I."/>
            <person name="Castelle C.J."/>
            <person name="Probst A.J."/>
            <person name="Thomas B.C."/>
            <person name="Singh A."/>
            <person name="Wilkins M.J."/>
            <person name="Karaoz U."/>
            <person name="Brodie E.L."/>
            <person name="Williams K.H."/>
            <person name="Hubbard S.S."/>
            <person name="Banfield J.F."/>
        </authorList>
    </citation>
    <scope>NUCLEOTIDE SEQUENCE [LARGE SCALE GENOMIC DNA]</scope>
</reference>
<name>A0A1G2REG0_9BACT</name>
<dbReference type="AlphaFoldDB" id="A0A1G2REG0"/>
<sequence>MKGRKSMNLFSLVILWPFLSWPEKRNVELREFSKPLGSIWKAKHTEKKNRYAHCRDGPDGYALLLVDTVGGGHY</sequence>
<evidence type="ECO:0000313" key="2">
    <source>
        <dbReference type="Proteomes" id="UP000177078"/>
    </source>
</evidence>
<gene>
    <name evidence="1" type="ORF">A3F15_02840</name>
</gene>
<accession>A0A1G2REG0</accession>